<proteinExistence type="predicted"/>
<gene>
    <name evidence="1" type="ORF">NSCI0253_LOCUS16710</name>
</gene>
<dbReference type="EMBL" id="HBFQ01023756">
    <property type="protein sequence ID" value="CAD8842362.1"/>
    <property type="molecule type" value="Transcribed_RNA"/>
</dbReference>
<sequence>MTSFYGDEHGLPEYKKMMANYFETRWSRPKATPSSDNSLCGGGGSGDDVFCRPPSTHSSDELVPCDNELLWPPEAIDVMEAMQGYRMRFVLAVPTSPSTTTPPTWGFARPEAVLVFCWPDDPGRAVQFIHCITHGHSLLEVPVVAVLLRCASLWLNSEQIVEAMRALMGAGAGDVVMQSLEAQDVVLNIVMALCRAQDRNDVLAEHGVELQRASSGARGVCDYDYRSDASST</sequence>
<evidence type="ECO:0000313" key="1">
    <source>
        <dbReference type="EMBL" id="CAD8842362.1"/>
    </source>
</evidence>
<reference evidence="1" key="1">
    <citation type="submission" date="2021-01" db="EMBL/GenBank/DDBJ databases">
        <authorList>
            <person name="Corre E."/>
            <person name="Pelletier E."/>
            <person name="Niang G."/>
            <person name="Scheremetjew M."/>
            <person name="Finn R."/>
            <person name="Kale V."/>
            <person name="Holt S."/>
            <person name="Cochrane G."/>
            <person name="Meng A."/>
            <person name="Brown T."/>
            <person name="Cohen L."/>
        </authorList>
    </citation>
    <scope>NUCLEOTIDE SEQUENCE</scope>
</reference>
<dbReference type="AlphaFoldDB" id="A0A7S1F3I4"/>
<organism evidence="1">
    <name type="scientific">Noctiluca scintillans</name>
    <name type="common">Sea sparkle</name>
    <name type="synonym">Red tide dinoflagellate</name>
    <dbReference type="NCBI Taxonomy" id="2966"/>
    <lineage>
        <taxon>Eukaryota</taxon>
        <taxon>Sar</taxon>
        <taxon>Alveolata</taxon>
        <taxon>Dinophyceae</taxon>
        <taxon>Noctilucales</taxon>
        <taxon>Noctilucaceae</taxon>
        <taxon>Noctiluca</taxon>
    </lineage>
</organism>
<name>A0A7S1F3I4_NOCSC</name>
<accession>A0A7S1F3I4</accession>
<protein>
    <submittedName>
        <fullName evidence="1">Uncharacterized protein</fullName>
    </submittedName>
</protein>